<sequence>MLMKNFTYNSAAKEYRTQQNGLEVCLDKEMMNQETADYTVEILKAYPNRLNTICDVLLADEGFNEFFPHASKDRMPQKLHEPSIRILDKNAGIISYCNHEYDGTHIIDIEFSGILASFDTVSIDG</sequence>
<accession>A0ABS3LGB0</accession>
<organism evidence="1 2">
    <name type="scientific">Candidatus Enterococcus moelleringii</name>
    <dbReference type="NCBI Taxonomy" id="2815325"/>
    <lineage>
        <taxon>Bacteria</taxon>
        <taxon>Bacillati</taxon>
        <taxon>Bacillota</taxon>
        <taxon>Bacilli</taxon>
        <taxon>Lactobacillales</taxon>
        <taxon>Enterococcaceae</taxon>
        <taxon>Enterococcus</taxon>
    </lineage>
</organism>
<proteinExistence type="predicted"/>
<evidence type="ECO:0000313" key="2">
    <source>
        <dbReference type="Proteomes" id="UP000664601"/>
    </source>
</evidence>
<evidence type="ECO:0008006" key="3">
    <source>
        <dbReference type="Google" id="ProtNLM"/>
    </source>
</evidence>
<dbReference type="EMBL" id="JAFREM010000040">
    <property type="protein sequence ID" value="MBO1308672.1"/>
    <property type="molecule type" value="Genomic_DNA"/>
</dbReference>
<evidence type="ECO:0000313" key="1">
    <source>
        <dbReference type="EMBL" id="MBO1308672.1"/>
    </source>
</evidence>
<dbReference type="Proteomes" id="UP000664601">
    <property type="component" value="Unassembled WGS sequence"/>
</dbReference>
<keyword evidence="2" id="KW-1185">Reference proteome</keyword>
<name>A0ABS3LGB0_9ENTE</name>
<comment type="caution">
    <text evidence="1">The sequence shown here is derived from an EMBL/GenBank/DDBJ whole genome shotgun (WGS) entry which is preliminary data.</text>
</comment>
<reference evidence="1 2" key="1">
    <citation type="submission" date="2021-03" db="EMBL/GenBank/DDBJ databases">
        <title>Enterococcal diversity collection.</title>
        <authorList>
            <person name="Gilmore M.S."/>
            <person name="Schwartzman J."/>
            <person name="Van Tyne D."/>
            <person name="Martin M."/>
            <person name="Earl A.M."/>
            <person name="Manson A.L."/>
            <person name="Straub T."/>
            <person name="Salamzade R."/>
            <person name="Saavedra J."/>
            <person name="Lebreton F."/>
            <person name="Prichula J."/>
            <person name="Schaufler K."/>
            <person name="Gaca A."/>
            <person name="Sgardioli B."/>
            <person name="Wagenaar J."/>
            <person name="Strong T."/>
        </authorList>
    </citation>
    <scope>NUCLEOTIDE SEQUENCE [LARGE SCALE GENOMIC DNA]</scope>
    <source>
        <strain evidence="1 2">669A</strain>
    </source>
</reference>
<dbReference type="RefSeq" id="WP_207675663.1">
    <property type="nucleotide sequence ID" value="NZ_JAFREM010000040.1"/>
</dbReference>
<protein>
    <recommendedName>
        <fullName evidence="3">DUF2004 domain-containing protein</fullName>
    </recommendedName>
</protein>
<gene>
    <name evidence="1" type="ORF">JZO70_21035</name>
</gene>